<keyword evidence="2" id="KW-1003">Cell membrane</keyword>
<comment type="subcellular location">
    <subcellularLocation>
        <location evidence="1">Cell membrane</location>
        <topology evidence="1">Multi-pass membrane protein</topology>
    </subcellularLocation>
</comment>
<name>A0ABW2HEX2_9MICO</name>
<keyword evidence="3 6" id="KW-0812">Transmembrane</keyword>
<feature type="chain" id="PRO_5046478974" evidence="7">
    <location>
        <begin position="21"/>
        <end position="768"/>
    </location>
</feature>
<evidence type="ECO:0000256" key="6">
    <source>
        <dbReference type="SAM" id="Phobius"/>
    </source>
</evidence>
<dbReference type="Pfam" id="PF03772">
    <property type="entry name" value="Competence"/>
    <property type="match status" value="1"/>
</dbReference>
<feature type="transmembrane region" description="Helical" evidence="6">
    <location>
        <begin position="458"/>
        <end position="477"/>
    </location>
</feature>
<dbReference type="Gene3D" id="3.60.15.10">
    <property type="entry name" value="Ribonuclease Z/Hydroxyacylglutathione hydrolase-like"/>
    <property type="match status" value="1"/>
</dbReference>
<dbReference type="Proteomes" id="UP001596507">
    <property type="component" value="Unassembled WGS sequence"/>
</dbReference>
<evidence type="ECO:0000256" key="2">
    <source>
        <dbReference type="ARBA" id="ARBA00022475"/>
    </source>
</evidence>
<evidence type="ECO:0000256" key="7">
    <source>
        <dbReference type="SAM" id="SignalP"/>
    </source>
</evidence>
<dbReference type="CDD" id="cd07731">
    <property type="entry name" value="ComA-like_MBL-fold"/>
    <property type="match status" value="1"/>
</dbReference>
<feature type="transmembrane region" description="Helical" evidence="6">
    <location>
        <begin position="395"/>
        <end position="416"/>
    </location>
</feature>
<feature type="transmembrane region" description="Helical" evidence="6">
    <location>
        <begin position="484"/>
        <end position="503"/>
    </location>
</feature>
<dbReference type="EMBL" id="JBHTBE010000001">
    <property type="protein sequence ID" value="MFC7268261.1"/>
    <property type="molecule type" value="Genomic_DNA"/>
</dbReference>
<proteinExistence type="predicted"/>
<feature type="domain" description="Metallo-beta-lactamase" evidence="8">
    <location>
        <begin position="522"/>
        <end position="594"/>
    </location>
</feature>
<dbReference type="RefSeq" id="WP_262873173.1">
    <property type="nucleotide sequence ID" value="NZ_BAABKW010000005.1"/>
</dbReference>
<feature type="transmembrane region" description="Helical" evidence="6">
    <location>
        <begin position="423"/>
        <end position="446"/>
    </location>
</feature>
<gene>
    <name evidence="10" type="ORF">ACFQRL_04715</name>
</gene>
<dbReference type="Pfam" id="PF00753">
    <property type="entry name" value="Lactamase_B"/>
    <property type="match status" value="1"/>
</dbReference>
<feature type="transmembrane region" description="Helical" evidence="6">
    <location>
        <begin position="329"/>
        <end position="354"/>
    </location>
</feature>
<dbReference type="PANTHER" id="PTHR30619">
    <property type="entry name" value="DNA INTERNALIZATION/COMPETENCE PROTEIN COMEC/REC2"/>
    <property type="match status" value="1"/>
</dbReference>
<keyword evidence="4 6" id="KW-1133">Transmembrane helix</keyword>
<dbReference type="InterPro" id="IPR035681">
    <property type="entry name" value="ComA-like_MBL"/>
</dbReference>
<evidence type="ECO:0000313" key="11">
    <source>
        <dbReference type="Proteomes" id="UP001596507"/>
    </source>
</evidence>
<reference evidence="11" key="1">
    <citation type="journal article" date="2019" name="Int. J. Syst. Evol. Microbiol.">
        <title>The Global Catalogue of Microorganisms (GCM) 10K type strain sequencing project: providing services to taxonomists for standard genome sequencing and annotation.</title>
        <authorList>
            <consortium name="The Broad Institute Genomics Platform"/>
            <consortium name="The Broad Institute Genome Sequencing Center for Infectious Disease"/>
            <person name="Wu L."/>
            <person name="Ma J."/>
        </authorList>
    </citation>
    <scope>NUCLEOTIDE SEQUENCE [LARGE SCALE GENOMIC DNA]</scope>
    <source>
        <strain evidence="11">CGMCC 1.15772</strain>
    </source>
</reference>
<comment type="caution">
    <text evidence="10">The sequence shown here is derived from an EMBL/GenBank/DDBJ whole genome shotgun (WGS) entry which is preliminary data.</text>
</comment>
<accession>A0ABW2HEX2</accession>
<dbReference type="InterPro" id="IPR004477">
    <property type="entry name" value="ComEC_N"/>
</dbReference>
<keyword evidence="5 6" id="KW-0472">Membrane</keyword>
<evidence type="ECO:0000259" key="8">
    <source>
        <dbReference type="Pfam" id="PF00753"/>
    </source>
</evidence>
<dbReference type="InterPro" id="IPR052159">
    <property type="entry name" value="Competence_DNA_uptake"/>
</dbReference>
<feature type="signal peptide" evidence="7">
    <location>
        <begin position="1"/>
        <end position="20"/>
    </location>
</feature>
<keyword evidence="7" id="KW-0732">Signal</keyword>
<dbReference type="NCBIfam" id="TIGR00360">
    <property type="entry name" value="ComEC_N-term"/>
    <property type="match status" value="1"/>
</dbReference>
<sequence>MLRLAPVAACAWLTAGLLVAAPHAAAPAALALWGAALIAVAAALRWPGAVVVVAAFALAAAAATASNLALAQPARERLIELGLDGGRAVEVHALVTGKIEPRGVDELAFDAQATLVVVGAAQTAVAAPVRIVVPRAGVAPGTPLDIGSTVVAAGTTYPGRTGERAVLVVDATRGVEVCAPPGGVLALASTLRHGLVAAVDELPAPGGQLVPGLAVGDTSLVGADLDTAMKTSSLSHLTAVSGANCALVTGLAFAIAAGCGCSRRLRVGVALGALSGFVVLVSLEPSVVRAAAMSAAAMLAVLLGRPAVGAASLCLGIAVLLIADPWLCGSLGFALSVAATAALLLCAGPVAVALARVLPRLLALALAVPLTAQLACGPLLVLIDPTISVYGVPANLLVGAAAPVATVLGLAACIAAPVAVLQLGLAALAWLPAAWISGVATTVSALPGARLAWLPDGAGALLLAGVGAATLGVLLLRHRPRMRAGAAAALALVAGVSAGGALLDGAAGRFTVPAQWAVLACDVGQGDAVLVKSGGAVALIDTGPDPAALHRCLDRVGVGRIDLLVLTHYDLDHVGGVAAVIGRVGFVLHGPAGEPDEVDVVRRLTDAGAAEATAQQGMSGVLGDARWRVLWPRADDAAFPSGNDASVVLDVRGGAIPPSLLLGDLSAAPQQTLAASGVLDPPYALVKVAHHGSADQHPPLYARAAPRVALVTVGLDNDYGHPRAETLALLDELGAAIARTDLEGLVAVWMQDDGVAVWRERAEVGAPD</sequence>
<organism evidence="10 11">
    <name type="scientific">Microbacterium fluvii</name>
    <dbReference type="NCBI Taxonomy" id="415215"/>
    <lineage>
        <taxon>Bacteria</taxon>
        <taxon>Bacillati</taxon>
        <taxon>Actinomycetota</taxon>
        <taxon>Actinomycetes</taxon>
        <taxon>Micrococcales</taxon>
        <taxon>Microbacteriaceae</taxon>
        <taxon>Microbacterium</taxon>
    </lineage>
</organism>
<feature type="transmembrane region" description="Helical" evidence="6">
    <location>
        <begin position="295"/>
        <end position="323"/>
    </location>
</feature>
<dbReference type="InterPro" id="IPR036866">
    <property type="entry name" value="RibonucZ/Hydroxyglut_hydro"/>
</dbReference>
<evidence type="ECO:0000256" key="5">
    <source>
        <dbReference type="ARBA" id="ARBA00023136"/>
    </source>
</evidence>
<feature type="transmembrane region" description="Helical" evidence="6">
    <location>
        <begin position="361"/>
        <end position="383"/>
    </location>
</feature>
<protein>
    <submittedName>
        <fullName evidence="10">ComEC/Rec2 family competence protein</fullName>
    </submittedName>
</protein>
<feature type="transmembrane region" description="Helical" evidence="6">
    <location>
        <begin position="47"/>
        <end position="70"/>
    </location>
</feature>
<dbReference type="PANTHER" id="PTHR30619:SF1">
    <property type="entry name" value="RECOMBINATION PROTEIN 2"/>
    <property type="match status" value="1"/>
</dbReference>
<dbReference type="InterPro" id="IPR001279">
    <property type="entry name" value="Metallo-B-lactamas"/>
</dbReference>
<feature type="domain" description="ComEC/Rec2-related protein" evidence="9">
    <location>
        <begin position="213"/>
        <end position="476"/>
    </location>
</feature>
<feature type="transmembrane region" description="Helical" evidence="6">
    <location>
        <begin position="237"/>
        <end position="258"/>
    </location>
</feature>
<evidence type="ECO:0000313" key="10">
    <source>
        <dbReference type="EMBL" id="MFC7268261.1"/>
    </source>
</evidence>
<evidence type="ECO:0000256" key="4">
    <source>
        <dbReference type="ARBA" id="ARBA00022989"/>
    </source>
</evidence>
<keyword evidence="11" id="KW-1185">Reference proteome</keyword>
<evidence type="ECO:0000256" key="3">
    <source>
        <dbReference type="ARBA" id="ARBA00022692"/>
    </source>
</evidence>
<evidence type="ECO:0000256" key="1">
    <source>
        <dbReference type="ARBA" id="ARBA00004651"/>
    </source>
</evidence>
<dbReference type="SUPFAM" id="SSF56281">
    <property type="entry name" value="Metallo-hydrolase/oxidoreductase"/>
    <property type="match status" value="1"/>
</dbReference>
<feature type="transmembrane region" description="Helical" evidence="6">
    <location>
        <begin position="264"/>
        <end position="283"/>
    </location>
</feature>
<evidence type="ECO:0000259" key="9">
    <source>
        <dbReference type="Pfam" id="PF03772"/>
    </source>
</evidence>